<evidence type="ECO:0000313" key="1">
    <source>
        <dbReference type="EMBL" id="KTC71307.1"/>
    </source>
</evidence>
<reference evidence="1 2" key="1">
    <citation type="submission" date="2015-11" db="EMBL/GenBank/DDBJ databases">
        <title>Genomic analysis of 38 Legionella species identifies large and diverse effector repertoires.</title>
        <authorList>
            <person name="Burstein D."/>
            <person name="Amaro F."/>
            <person name="Zusman T."/>
            <person name="Lifshitz Z."/>
            <person name="Cohen O."/>
            <person name="Gilbert J.A."/>
            <person name="Pupko T."/>
            <person name="Shuman H.A."/>
            <person name="Segal G."/>
        </authorList>
    </citation>
    <scope>NUCLEOTIDE SEQUENCE [LARGE SCALE GENOMIC DNA]</scope>
    <source>
        <strain evidence="1 2">WIGA</strain>
    </source>
</reference>
<dbReference type="Proteomes" id="UP000054695">
    <property type="component" value="Unassembled WGS sequence"/>
</dbReference>
<gene>
    <name evidence="1" type="ORF">Lboz_2884</name>
</gene>
<dbReference type="STRING" id="447.Lboz_2884"/>
<accession>A0A0W0RJT7</accession>
<keyword evidence="2" id="KW-1185">Reference proteome</keyword>
<name>A0A0W0RJT7_LEGBO</name>
<dbReference type="AlphaFoldDB" id="A0A0W0RJT7"/>
<protein>
    <submittedName>
        <fullName evidence="1">Uncharacterized protein</fullName>
    </submittedName>
</protein>
<evidence type="ECO:0000313" key="2">
    <source>
        <dbReference type="Proteomes" id="UP000054695"/>
    </source>
</evidence>
<sequence length="78" mass="8928">MKAKFLLLGFCCFSLLPKSESYAKRAAYSYSYKTPRYGSSYGKTHTVRPYIKRDGTFVKRHRAGNPKAGVHCHNNVCY</sequence>
<comment type="caution">
    <text evidence="1">The sequence shown here is derived from an EMBL/GenBank/DDBJ whole genome shotgun (WGS) entry which is preliminary data.</text>
</comment>
<dbReference type="PATRIC" id="fig|447.4.peg.3070"/>
<proteinExistence type="predicted"/>
<organism evidence="1 2">
    <name type="scientific">Legionella bozemanae</name>
    <name type="common">Fluoribacter bozemanae</name>
    <dbReference type="NCBI Taxonomy" id="447"/>
    <lineage>
        <taxon>Bacteria</taxon>
        <taxon>Pseudomonadati</taxon>
        <taxon>Pseudomonadota</taxon>
        <taxon>Gammaproteobacteria</taxon>
        <taxon>Legionellales</taxon>
        <taxon>Legionellaceae</taxon>
        <taxon>Legionella</taxon>
    </lineage>
</organism>
<dbReference type="EMBL" id="LNXU01000032">
    <property type="protein sequence ID" value="KTC71307.1"/>
    <property type="molecule type" value="Genomic_DNA"/>
</dbReference>